<dbReference type="OrthoDB" id="8895189at2"/>
<dbReference type="EMBL" id="QLTA01000050">
    <property type="protein sequence ID" value="RAR76297.1"/>
    <property type="molecule type" value="Genomic_DNA"/>
</dbReference>
<comment type="caution">
    <text evidence="2">The sequence shown here is derived from an EMBL/GenBank/DDBJ whole genome shotgun (WGS) entry which is preliminary data.</text>
</comment>
<dbReference type="RefSeq" id="WP_146749374.1">
    <property type="nucleotide sequence ID" value="NZ_CBCSGC010000025.1"/>
</dbReference>
<keyword evidence="3" id="KW-1185">Reference proteome</keyword>
<dbReference type="AlphaFoldDB" id="A0A328Z0F5"/>
<evidence type="ECO:0000313" key="2">
    <source>
        <dbReference type="EMBL" id="RAR76297.1"/>
    </source>
</evidence>
<dbReference type="Proteomes" id="UP000248856">
    <property type="component" value="Unassembled WGS sequence"/>
</dbReference>
<feature type="signal peptide" evidence="1">
    <location>
        <begin position="1"/>
        <end position="24"/>
    </location>
</feature>
<keyword evidence="1" id="KW-0732">Signal</keyword>
<evidence type="ECO:0000256" key="1">
    <source>
        <dbReference type="SAM" id="SignalP"/>
    </source>
</evidence>
<protein>
    <submittedName>
        <fullName evidence="2">Uncharacterized protein</fullName>
    </submittedName>
</protein>
<feature type="chain" id="PRO_5016331878" evidence="1">
    <location>
        <begin position="25"/>
        <end position="261"/>
    </location>
</feature>
<sequence length="261" mass="28079">MRLTSRSAASLIIAALVLGSSAFAQGIQRPQDTSNAIASYEVLGVRLGMSEAEAIAAIKQRFPAGSKNTDGRPVNLKMSDYELSSPRTQAKVRAGVRFDVHPEQKSNFSFVKLFVHEGRVWAIWRDDMGSRYPYDATVADLQAKYKGAAVIPSAFMVVTGNSIVPQPGPAAIDGLQLYQGPQCIAPPFARSGNGDKISLDPGCNRAFHLSYQPRLENGVKVLASGHAQLVDLEAGRSFMRWMSSGAGDIQGNKPRTGDAKL</sequence>
<name>A0A328Z0F5_9BURK</name>
<gene>
    <name evidence="2" type="ORF">AX018_10506</name>
</gene>
<proteinExistence type="predicted"/>
<evidence type="ECO:0000313" key="3">
    <source>
        <dbReference type="Proteomes" id="UP000248856"/>
    </source>
</evidence>
<accession>A0A328Z0F5</accession>
<organism evidence="2 3">
    <name type="scientific">Paracidovorax anthurii</name>
    <dbReference type="NCBI Taxonomy" id="78229"/>
    <lineage>
        <taxon>Bacteria</taxon>
        <taxon>Pseudomonadati</taxon>
        <taxon>Pseudomonadota</taxon>
        <taxon>Betaproteobacteria</taxon>
        <taxon>Burkholderiales</taxon>
        <taxon>Comamonadaceae</taxon>
        <taxon>Paracidovorax</taxon>
    </lineage>
</organism>
<reference evidence="2 3" key="1">
    <citation type="submission" date="2018-06" db="EMBL/GenBank/DDBJ databases">
        <title>Genomic Encyclopedia of Archaeal and Bacterial Type Strains, Phase II (KMG-II): from individual species to whole genera.</title>
        <authorList>
            <person name="Goeker M."/>
        </authorList>
    </citation>
    <scope>NUCLEOTIDE SEQUENCE [LARGE SCALE GENOMIC DNA]</scope>
    <source>
        <strain evidence="2 3">CFPB 3232</strain>
    </source>
</reference>